<organism evidence="13 14">
    <name type="scientific">Rangifer tarandus platyrhynchus</name>
    <name type="common">Svalbard reindeer</name>
    <dbReference type="NCBI Taxonomy" id="3082113"/>
    <lineage>
        <taxon>Eukaryota</taxon>
        <taxon>Metazoa</taxon>
        <taxon>Chordata</taxon>
        <taxon>Craniata</taxon>
        <taxon>Vertebrata</taxon>
        <taxon>Euteleostomi</taxon>
        <taxon>Mammalia</taxon>
        <taxon>Eutheria</taxon>
        <taxon>Laurasiatheria</taxon>
        <taxon>Artiodactyla</taxon>
        <taxon>Ruminantia</taxon>
        <taxon>Pecora</taxon>
        <taxon>Cervidae</taxon>
        <taxon>Odocoileinae</taxon>
        <taxon>Rangifer</taxon>
    </lineage>
</organism>
<evidence type="ECO:0000256" key="9">
    <source>
        <dbReference type="ARBA" id="ARBA00023224"/>
    </source>
</evidence>
<keyword evidence="6 11" id="KW-1133">Transmembrane helix</keyword>
<dbReference type="InterPro" id="IPR000276">
    <property type="entry name" value="GPCR_Rhodpsn"/>
</dbReference>
<feature type="transmembrane region" description="Helical" evidence="11">
    <location>
        <begin position="143"/>
        <end position="166"/>
    </location>
</feature>
<dbReference type="Pfam" id="PF13853">
    <property type="entry name" value="7tm_4"/>
    <property type="match status" value="2"/>
</dbReference>
<comment type="function">
    <text evidence="1">Putative odorant or sperm cell receptor.</text>
</comment>
<feature type="transmembrane region" description="Helical" evidence="11">
    <location>
        <begin position="62"/>
        <end position="84"/>
    </location>
</feature>
<evidence type="ECO:0000256" key="4">
    <source>
        <dbReference type="ARBA" id="ARBA00022692"/>
    </source>
</evidence>
<feature type="domain" description="G-protein coupled receptors family 1 profile" evidence="12">
    <location>
        <begin position="388"/>
        <end position="638"/>
    </location>
</feature>
<evidence type="ECO:0000313" key="14">
    <source>
        <dbReference type="Proteomes" id="UP001176941"/>
    </source>
</evidence>
<keyword evidence="7 10" id="KW-0297">G-protein coupled receptor</keyword>
<evidence type="ECO:0000256" key="8">
    <source>
        <dbReference type="ARBA" id="ARBA00023136"/>
    </source>
</evidence>
<evidence type="ECO:0000256" key="1">
    <source>
        <dbReference type="ARBA" id="ARBA00003929"/>
    </source>
</evidence>
<evidence type="ECO:0000256" key="6">
    <source>
        <dbReference type="ARBA" id="ARBA00022989"/>
    </source>
</evidence>
<dbReference type="CDD" id="cd15952">
    <property type="entry name" value="7tmA_OR52E-like"/>
    <property type="match status" value="2"/>
</dbReference>
<accession>A0ABN8XYA1</accession>
<name>A0ABN8XYA1_RANTA</name>
<evidence type="ECO:0000256" key="10">
    <source>
        <dbReference type="RuleBase" id="RU000688"/>
    </source>
</evidence>
<dbReference type="Proteomes" id="UP001176941">
    <property type="component" value="Chromosome 10"/>
</dbReference>
<dbReference type="SUPFAM" id="SSF81321">
    <property type="entry name" value="Family A G protein-coupled receptor-like"/>
    <property type="match status" value="2"/>
</dbReference>
<feature type="transmembrane region" description="Helical" evidence="11">
    <location>
        <begin position="407"/>
        <end position="433"/>
    </location>
</feature>
<feature type="transmembrane region" description="Helical" evidence="11">
    <location>
        <begin position="370"/>
        <end position="395"/>
    </location>
</feature>
<feature type="transmembrane region" description="Helical" evidence="11">
    <location>
        <begin position="238"/>
        <end position="260"/>
    </location>
</feature>
<dbReference type="InterPro" id="IPR000725">
    <property type="entry name" value="Olfact_rcpt"/>
</dbReference>
<dbReference type="PANTHER" id="PTHR26450">
    <property type="entry name" value="OLFACTORY RECEPTOR 56B1-RELATED"/>
    <property type="match status" value="1"/>
</dbReference>
<dbReference type="InterPro" id="IPR050402">
    <property type="entry name" value="OR51/52/56-like"/>
</dbReference>
<evidence type="ECO:0000256" key="2">
    <source>
        <dbReference type="ARBA" id="ARBA00004141"/>
    </source>
</evidence>
<dbReference type="Gene3D" id="1.20.1070.10">
    <property type="entry name" value="Rhodopsin 7-helix transmembrane proteins"/>
    <property type="match status" value="2"/>
</dbReference>
<proteinExistence type="inferred from homology"/>
<dbReference type="PANTHER" id="PTHR26450:SF115">
    <property type="entry name" value="OLFACTORY RECEPTOR"/>
    <property type="match status" value="1"/>
</dbReference>
<keyword evidence="9 10" id="KW-0807">Transducer</keyword>
<evidence type="ECO:0000256" key="3">
    <source>
        <dbReference type="ARBA" id="ARBA00022606"/>
    </source>
</evidence>
<comment type="subcellular location">
    <subcellularLocation>
        <location evidence="2">Membrane</location>
        <topology evidence="2">Multi-pass membrane protein</topology>
    </subcellularLocation>
</comment>
<dbReference type="PROSITE" id="PS50262">
    <property type="entry name" value="G_PROTEIN_RECEP_F1_2"/>
    <property type="match status" value="2"/>
</dbReference>
<feature type="transmembrane region" description="Helical" evidence="11">
    <location>
        <begin position="104"/>
        <end position="122"/>
    </location>
</feature>
<evidence type="ECO:0000259" key="12">
    <source>
        <dbReference type="PROSITE" id="PS50262"/>
    </source>
</evidence>
<feature type="transmembrane region" description="Helical" evidence="11">
    <location>
        <begin position="487"/>
        <end position="511"/>
    </location>
</feature>
<keyword evidence="10" id="KW-0675">Receptor</keyword>
<protein>
    <recommendedName>
        <fullName evidence="12">G-protein coupled receptors family 1 profile domain-containing protein</fullName>
    </recommendedName>
</protein>
<keyword evidence="4 10" id="KW-0812">Transmembrane</keyword>
<feature type="transmembrane region" description="Helical" evidence="11">
    <location>
        <begin position="543"/>
        <end position="565"/>
    </location>
</feature>
<evidence type="ECO:0000313" key="13">
    <source>
        <dbReference type="EMBL" id="CAI9153168.1"/>
    </source>
</evidence>
<keyword evidence="14" id="KW-1185">Reference proteome</keyword>
<dbReference type="PRINTS" id="PR00245">
    <property type="entry name" value="OLFACTORYR"/>
</dbReference>
<evidence type="ECO:0000256" key="5">
    <source>
        <dbReference type="ARBA" id="ARBA00022725"/>
    </source>
</evidence>
<feature type="transmembrane region" description="Helical" evidence="11">
    <location>
        <begin position="198"/>
        <end position="226"/>
    </location>
</feature>
<dbReference type="EMBL" id="OX459946">
    <property type="protein sequence ID" value="CAI9153168.1"/>
    <property type="molecule type" value="Genomic_DNA"/>
</dbReference>
<evidence type="ECO:0000256" key="7">
    <source>
        <dbReference type="ARBA" id="ARBA00023040"/>
    </source>
</evidence>
<reference evidence="13" key="1">
    <citation type="submission" date="2023-04" db="EMBL/GenBank/DDBJ databases">
        <authorList>
            <consortium name="ELIXIR-Norway"/>
        </authorList>
    </citation>
    <scope>NUCLEOTIDE SEQUENCE [LARGE SCALE GENOMIC DNA]</scope>
</reference>
<dbReference type="PROSITE" id="PS00237">
    <property type="entry name" value="G_PROTEIN_RECEP_F1_1"/>
    <property type="match status" value="2"/>
</dbReference>
<dbReference type="PRINTS" id="PR00237">
    <property type="entry name" value="GPCRRHODOPSN"/>
</dbReference>
<sequence length="658" mass="74519">MFPSNATDFHPSSFLLLGVPGLEEMHIWTGFPFCSVYLIALLGNNTILFVIKNEQSLHQPMFYFLAMLACIDLGLSTSTIPKMLGIFWFNLREISFGGCVTQMFFIHIFTAMETVVLLAMAFDRYVAICNPLRYSLILTNRTIGFILIVVFGVNFILVIPLVFLILRLPFCGSHIIPHTYCEHMGIARLACANIKINVIYGLMVISNIIVDVIMIASSYVLILQAVFHLPCQDARLKALNTCGSHVCVMLCFYTPALFSFMTHRFGHNIPHYIHILLANLYVVVPPALNPVIYGVRTKQIRERVVKIFAPDIEIGQVLHTFLHSVSVNPNFNIPFHSYDLCQGNTILDLNRIPFHPSSFLLMGIPGLEDVHIWIGFPFFAVYLIALLGNITILFVIQTERSLHQPMFYFLAMLAFTDLGLSTATIPKMLGIFWFNLREIVFGACITQMYTIHICTGLESVVLTVMAIDRYIAICNPLRYSMILTNRVIAILGIVIIFRTLVFVTPFIFLILRLPFCELRIIPHTYCEHMGLAKLSCASIRVNVIYGLIAFSVGYLDLSVIGFSYVQILRAVFHLPSWDARLKALSTCGSHVCVMLAFYLPALFSFMTHRFGHNIPHCIHILLANLYVVVPPALNPIIYGVRTKQIRERVLRMLNPKSY</sequence>
<feature type="domain" description="G-protein coupled receptors family 1 profile" evidence="12">
    <location>
        <begin position="43"/>
        <end position="293"/>
    </location>
</feature>
<keyword evidence="5" id="KW-0552">Olfaction</keyword>
<feature type="transmembrane region" description="Helical" evidence="11">
    <location>
        <begin position="272"/>
        <end position="292"/>
    </location>
</feature>
<keyword evidence="8 11" id="KW-0472">Membrane</keyword>
<feature type="transmembrane region" description="Helical" evidence="11">
    <location>
        <begin position="586"/>
        <end position="606"/>
    </location>
</feature>
<comment type="similarity">
    <text evidence="10">Belongs to the G-protein coupled receptor 1 family.</text>
</comment>
<feature type="transmembrane region" description="Helical" evidence="11">
    <location>
        <begin position="25"/>
        <end position="50"/>
    </location>
</feature>
<evidence type="ECO:0000256" key="11">
    <source>
        <dbReference type="SAM" id="Phobius"/>
    </source>
</evidence>
<feature type="transmembrane region" description="Helical" evidence="11">
    <location>
        <begin position="618"/>
        <end position="640"/>
    </location>
</feature>
<dbReference type="InterPro" id="IPR017452">
    <property type="entry name" value="GPCR_Rhodpsn_7TM"/>
</dbReference>
<keyword evidence="3" id="KW-0716">Sensory transduction</keyword>
<gene>
    <name evidence="13" type="ORF">MRATA1EN1_LOCUS2130</name>
</gene>